<dbReference type="AlphaFoldDB" id="A0A1D1VN76"/>
<dbReference type="Proteomes" id="UP000186922">
    <property type="component" value="Unassembled WGS sequence"/>
</dbReference>
<dbReference type="OrthoDB" id="10432739at2759"/>
<evidence type="ECO:0000313" key="2">
    <source>
        <dbReference type="EMBL" id="GAV03047.1"/>
    </source>
</evidence>
<reference evidence="2 3" key="1">
    <citation type="journal article" date="2016" name="Nat. Commun.">
        <title>Extremotolerant tardigrade genome and improved radiotolerance of human cultured cells by tardigrade-unique protein.</title>
        <authorList>
            <person name="Hashimoto T."/>
            <person name="Horikawa D.D."/>
            <person name="Saito Y."/>
            <person name="Kuwahara H."/>
            <person name="Kozuka-Hata H."/>
            <person name="Shin-I T."/>
            <person name="Minakuchi Y."/>
            <person name="Ohishi K."/>
            <person name="Motoyama A."/>
            <person name="Aizu T."/>
            <person name="Enomoto A."/>
            <person name="Kondo K."/>
            <person name="Tanaka S."/>
            <person name="Hara Y."/>
            <person name="Koshikawa S."/>
            <person name="Sagara H."/>
            <person name="Miura T."/>
            <person name="Yokobori S."/>
            <person name="Miyagawa K."/>
            <person name="Suzuki Y."/>
            <person name="Kubo T."/>
            <person name="Oyama M."/>
            <person name="Kohara Y."/>
            <person name="Fujiyama A."/>
            <person name="Arakawa K."/>
            <person name="Katayama T."/>
            <person name="Toyoda A."/>
            <person name="Kunieda T."/>
        </authorList>
    </citation>
    <scope>NUCLEOTIDE SEQUENCE [LARGE SCALE GENOMIC DNA]</scope>
    <source>
        <strain evidence="2 3">YOKOZUNA-1</strain>
    </source>
</reference>
<protein>
    <submittedName>
        <fullName evidence="2">Uncharacterized protein</fullName>
    </submittedName>
</protein>
<feature type="compositionally biased region" description="Polar residues" evidence="1">
    <location>
        <begin position="65"/>
        <end position="78"/>
    </location>
</feature>
<organism evidence="2 3">
    <name type="scientific">Ramazzottius varieornatus</name>
    <name type="common">Water bear</name>
    <name type="synonym">Tardigrade</name>
    <dbReference type="NCBI Taxonomy" id="947166"/>
    <lineage>
        <taxon>Eukaryota</taxon>
        <taxon>Metazoa</taxon>
        <taxon>Ecdysozoa</taxon>
        <taxon>Tardigrada</taxon>
        <taxon>Eutardigrada</taxon>
        <taxon>Parachela</taxon>
        <taxon>Hypsibioidea</taxon>
        <taxon>Ramazzottiidae</taxon>
        <taxon>Ramazzottius</taxon>
    </lineage>
</organism>
<proteinExistence type="predicted"/>
<feature type="region of interest" description="Disordered" evidence="1">
    <location>
        <begin position="60"/>
        <end position="121"/>
    </location>
</feature>
<sequence length="121" mass="12726">MASVPCCTFSAGRVHTELAMQRQKSSVENDRTLADLLRNHGQSSYTGNHGQPPVFFACPGKSGHMNPTATSNESSSKATHLPSPSVLIRSDSGVIDPSTLTQAKLKPVPSQSTPGIGPRKG</sequence>
<dbReference type="EMBL" id="BDGG01000009">
    <property type="protein sequence ID" value="GAV03047.1"/>
    <property type="molecule type" value="Genomic_DNA"/>
</dbReference>
<comment type="caution">
    <text evidence="2">The sequence shown here is derived from an EMBL/GenBank/DDBJ whole genome shotgun (WGS) entry which is preliminary data.</text>
</comment>
<gene>
    <name evidence="2" type="primary">RvY_13529</name>
    <name evidence="2" type="synonym">RvY_13529.2</name>
    <name evidence="2" type="ORF">RvY_13529-2</name>
</gene>
<name>A0A1D1VN76_RAMVA</name>
<keyword evidence="3" id="KW-1185">Reference proteome</keyword>
<accession>A0A1D1VN76</accession>
<evidence type="ECO:0000313" key="3">
    <source>
        <dbReference type="Proteomes" id="UP000186922"/>
    </source>
</evidence>
<evidence type="ECO:0000256" key="1">
    <source>
        <dbReference type="SAM" id="MobiDB-lite"/>
    </source>
</evidence>